<evidence type="ECO:0000256" key="1">
    <source>
        <dbReference type="ARBA" id="ARBA00006499"/>
    </source>
</evidence>
<keyword evidence="5" id="KW-1185">Reference proteome</keyword>
<evidence type="ECO:0000313" key="5">
    <source>
        <dbReference type="Proteomes" id="UP001165122"/>
    </source>
</evidence>
<dbReference type="EMBL" id="BRXW01000506">
    <property type="protein sequence ID" value="GMH61227.1"/>
    <property type="molecule type" value="Genomic_DNA"/>
</dbReference>
<dbReference type="PANTHER" id="PTHR10655:SF17">
    <property type="entry name" value="LYSOPHOSPHOLIPASE-LIKE PROTEIN 1"/>
    <property type="match status" value="1"/>
</dbReference>
<evidence type="ECO:0000256" key="2">
    <source>
        <dbReference type="ARBA" id="ARBA00022801"/>
    </source>
</evidence>
<dbReference type="InterPro" id="IPR029058">
    <property type="entry name" value="AB_hydrolase_fold"/>
</dbReference>
<reference evidence="5" key="1">
    <citation type="journal article" date="2023" name="Commun. Biol.">
        <title>Genome analysis of Parmales, the sister group of diatoms, reveals the evolutionary specialization of diatoms from phago-mixotrophs to photoautotrophs.</title>
        <authorList>
            <person name="Ban H."/>
            <person name="Sato S."/>
            <person name="Yoshikawa S."/>
            <person name="Yamada K."/>
            <person name="Nakamura Y."/>
            <person name="Ichinomiya M."/>
            <person name="Sato N."/>
            <person name="Blanc-Mathieu R."/>
            <person name="Endo H."/>
            <person name="Kuwata A."/>
            <person name="Ogata H."/>
        </authorList>
    </citation>
    <scope>NUCLEOTIDE SEQUENCE [LARGE SCALE GENOMIC DNA]</scope>
    <source>
        <strain evidence="5">NIES 3700</strain>
    </source>
</reference>
<dbReference type="InterPro" id="IPR003140">
    <property type="entry name" value="PLipase/COase/thioEstase"/>
</dbReference>
<dbReference type="GO" id="GO:0008474">
    <property type="term" value="F:palmitoyl-(protein) hydrolase activity"/>
    <property type="evidence" value="ECO:0007669"/>
    <property type="project" value="TreeGrafter"/>
</dbReference>
<dbReference type="GO" id="GO:0052689">
    <property type="term" value="F:carboxylic ester hydrolase activity"/>
    <property type="evidence" value="ECO:0007669"/>
    <property type="project" value="TreeGrafter"/>
</dbReference>
<dbReference type="Proteomes" id="UP001165122">
    <property type="component" value="Unassembled WGS sequence"/>
</dbReference>
<evidence type="ECO:0000259" key="3">
    <source>
        <dbReference type="Pfam" id="PF02230"/>
    </source>
</evidence>
<dbReference type="Pfam" id="PF02230">
    <property type="entry name" value="Abhydrolase_2"/>
    <property type="match status" value="1"/>
</dbReference>
<organism evidence="4 5">
    <name type="scientific">Triparma laevis f. longispina</name>
    <dbReference type="NCBI Taxonomy" id="1714387"/>
    <lineage>
        <taxon>Eukaryota</taxon>
        <taxon>Sar</taxon>
        <taxon>Stramenopiles</taxon>
        <taxon>Ochrophyta</taxon>
        <taxon>Bolidophyceae</taxon>
        <taxon>Parmales</taxon>
        <taxon>Triparmaceae</taxon>
        <taxon>Triparma</taxon>
    </lineage>
</organism>
<dbReference type="GO" id="GO:0005737">
    <property type="term" value="C:cytoplasm"/>
    <property type="evidence" value="ECO:0007669"/>
    <property type="project" value="TreeGrafter"/>
</dbReference>
<comment type="caution">
    <text evidence="4">The sequence shown here is derived from an EMBL/GenBank/DDBJ whole genome shotgun (WGS) entry which is preliminary data.</text>
</comment>
<name>A0A9W6ZVK2_9STRA</name>
<comment type="similarity">
    <text evidence="1">Belongs to the AB hydrolase superfamily. AB hydrolase 2 family.</text>
</comment>
<accession>A0A9W6ZVK2</accession>
<dbReference type="PANTHER" id="PTHR10655">
    <property type="entry name" value="LYSOPHOSPHOLIPASE-RELATED"/>
    <property type="match status" value="1"/>
</dbReference>
<dbReference type="OrthoDB" id="2418081at2759"/>
<keyword evidence="2" id="KW-0378">Hydrolase</keyword>
<dbReference type="SUPFAM" id="SSF53474">
    <property type="entry name" value="alpha/beta-Hydrolases"/>
    <property type="match status" value="1"/>
</dbReference>
<dbReference type="InterPro" id="IPR050565">
    <property type="entry name" value="LYPA1-2/EST-like"/>
</dbReference>
<dbReference type="Gene3D" id="3.40.50.1820">
    <property type="entry name" value="alpha/beta hydrolase"/>
    <property type="match status" value="1"/>
</dbReference>
<sequence>MLLRPIRRLLVPSLLLSQSQNVARANMASFASAPGSGTIRTGDGTVTVNPSAPYSGLVILMHGLGDSAEGFADVAEMWARSAPHIKFILPTAPTQPVTLNGGFPMPSWYDIIGLSERSNENCEGIEQSRDTVIKIMEEENKQGLAYDRMMLSGFSQGGAMSLFTGLQLPAEKKIAGVLAMSGYLAGAKQFSLSDAGKTTPVLHCHGTVDPMVQFPMAKKTESTLKEAGIENYELKAYEIQHTVIPEELAYALDFIKRCLPPDESCAVKEKEIDEMSVKELKAAIRKGGLGSQAVGLVEKSELRNLLKENKK</sequence>
<protein>
    <recommendedName>
        <fullName evidence="3">Phospholipase/carboxylesterase/thioesterase domain-containing protein</fullName>
    </recommendedName>
</protein>
<gene>
    <name evidence="4" type="ORF">TrLO_g232</name>
</gene>
<dbReference type="AlphaFoldDB" id="A0A9W6ZVK2"/>
<feature type="domain" description="Phospholipase/carboxylesterase/thioesterase" evidence="3">
    <location>
        <begin position="46"/>
        <end position="258"/>
    </location>
</feature>
<proteinExistence type="inferred from homology"/>
<evidence type="ECO:0000313" key="4">
    <source>
        <dbReference type="EMBL" id="GMH61227.1"/>
    </source>
</evidence>